<dbReference type="Pfam" id="PF20706">
    <property type="entry name" value="GT4-conflict"/>
    <property type="match status" value="1"/>
</dbReference>
<dbReference type="Gene3D" id="1.25.40.10">
    <property type="entry name" value="Tetratricopeptide repeat domain"/>
    <property type="match status" value="1"/>
</dbReference>
<comment type="caution">
    <text evidence="1">The sequence shown here is derived from an EMBL/GenBank/DDBJ whole genome shotgun (WGS) entry which is preliminary data.</text>
</comment>
<dbReference type="CDD" id="cd03801">
    <property type="entry name" value="GT4_PimA-like"/>
    <property type="match status" value="1"/>
</dbReference>
<organism evidence="1 2">
    <name type="scientific">Gluconacetobacter johannae</name>
    <dbReference type="NCBI Taxonomy" id="112140"/>
    <lineage>
        <taxon>Bacteria</taxon>
        <taxon>Pseudomonadati</taxon>
        <taxon>Pseudomonadota</taxon>
        <taxon>Alphaproteobacteria</taxon>
        <taxon>Acetobacterales</taxon>
        <taxon>Acetobacteraceae</taxon>
        <taxon>Gluconacetobacter</taxon>
    </lineage>
</organism>
<sequence>SLYQAAAEILARDGKPDEAVILLREGIKAVPPALGLVSLYQAAAEILARDGKPDEAVILLREGIKAVPPALGLVSLYQAAAETLARDGKPDEAVILLREGIDQCGGGRNSYKLVESVILISSDIGRSNLANSLTLSSQQNFYADIVSHISQDEFAAAANIAKSGVEEFPEYFALATQGAFASVACGRMDQAREFLDKKAREIDFSKGSSVAWLTALIEIKSGNVGNAKRYLDVYSGRTHLDEEISLETLLVYWIDSCLDFGSSLSYHFPRIPILISGLDHILIRHQYFNHRGGNESAFGHHKVEILDMDTQQERKAEKRTASFLAVATEWSSGRGGLSTFNRQLCVALSQAGAQVACIVLEATSQEIVAAKELGVTLVEAPRGTGLSDEQRLINKPLDLNEFNPDFLIGHGRITGPVAASLQANHYQSARRVHFIHMAPDEIEPYKLDREDQAGMRAQDRTELEVDLARTATCVVAVGPRLHGRFATYLAGYDDTKSPLRFDPGFDVKRPQERKPPEGDPWQVLLVARAEDVHLKGLDTAASAVAKVARERLAVLPRIELVIRGAKSDGMDKLRSELLQKAGPNRLELSVRAFTVSDERLRADLQSASLVLMPSRSEGFGLVGVEAIVAGAPALVSADSGLAQLLREDLSPDQVARLVVKMDGTPDELCERWANAIERVLADREASFRRAAEIRNIMADKKTWLNEAKKLLAALTAGSTN</sequence>
<keyword evidence="1" id="KW-0808">Transferase</keyword>
<evidence type="ECO:0000313" key="2">
    <source>
        <dbReference type="Proteomes" id="UP000561066"/>
    </source>
</evidence>
<gene>
    <name evidence="1" type="ORF">HLH21_16410</name>
</gene>
<dbReference type="Gene3D" id="3.40.50.2000">
    <property type="entry name" value="Glycogen Phosphorylase B"/>
    <property type="match status" value="2"/>
</dbReference>
<name>A0A7W4JA50_9PROT</name>
<proteinExistence type="predicted"/>
<dbReference type="GO" id="GO:0016740">
    <property type="term" value="F:transferase activity"/>
    <property type="evidence" value="ECO:0007669"/>
    <property type="project" value="UniProtKB-KW"/>
</dbReference>
<dbReference type="SUPFAM" id="SSF53756">
    <property type="entry name" value="UDP-Glycosyltransferase/glycogen phosphorylase"/>
    <property type="match status" value="1"/>
</dbReference>
<evidence type="ECO:0000313" key="1">
    <source>
        <dbReference type="EMBL" id="MBB2177487.1"/>
    </source>
</evidence>
<accession>A0A7W4JA50</accession>
<dbReference type="EMBL" id="JABEQH010000030">
    <property type="protein sequence ID" value="MBB2177487.1"/>
    <property type="molecule type" value="Genomic_DNA"/>
</dbReference>
<dbReference type="RefSeq" id="WP_182944821.1">
    <property type="nucleotide sequence ID" value="NZ_JABEQH010000030.1"/>
</dbReference>
<keyword evidence="2" id="KW-1185">Reference proteome</keyword>
<feature type="non-terminal residue" evidence="1">
    <location>
        <position position="1"/>
    </location>
</feature>
<reference evidence="1 2" key="1">
    <citation type="submission" date="2020-04" db="EMBL/GenBank/DDBJ databases">
        <title>Description of novel Gluconacetobacter.</title>
        <authorList>
            <person name="Sombolestani A."/>
        </authorList>
    </citation>
    <scope>NUCLEOTIDE SEQUENCE [LARGE SCALE GENOMIC DNA]</scope>
    <source>
        <strain evidence="1 2">LMG 21312</strain>
    </source>
</reference>
<dbReference type="PANTHER" id="PTHR12526">
    <property type="entry name" value="GLYCOSYLTRANSFERASE"/>
    <property type="match status" value="1"/>
</dbReference>
<dbReference type="InterPro" id="IPR011990">
    <property type="entry name" value="TPR-like_helical_dom_sf"/>
</dbReference>
<dbReference type="Proteomes" id="UP000561066">
    <property type="component" value="Unassembled WGS sequence"/>
</dbReference>
<dbReference type="AlphaFoldDB" id="A0A7W4JA50"/>
<dbReference type="SUPFAM" id="SSF48452">
    <property type="entry name" value="TPR-like"/>
    <property type="match status" value="1"/>
</dbReference>
<protein>
    <submittedName>
        <fullName evidence="1">Glycosyltransferase</fullName>
    </submittedName>
</protein>